<evidence type="ECO:0000313" key="2">
    <source>
        <dbReference type="EMBL" id="GIY46338.1"/>
    </source>
</evidence>
<dbReference type="EMBL" id="BPLR01011399">
    <property type="protein sequence ID" value="GIY46338.1"/>
    <property type="molecule type" value="Genomic_DNA"/>
</dbReference>
<name>A0AAV4TQS5_CAEEX</name>
<evidence type="ECO:0000313" key="3">
    <source>
        <dbReference type="Proteomes" id="UP001054945"/>
    </source>
</evidence>
<dbReference type="AlphaFoldDB" id="A0AAV4TQS5"/>
<keyword evidence="3" id="KW-1185">Reference proteome</keyword>
<proteinExistence type="predicted"/>
<reference evidence="2 3" key="1">
    <citation type="submission" date="2021-06" db="EMBL/GenBank/DDBJ databases">
        <title>Caerostris extrusa draft genome.</title>
        <authorList>
            <person name="Kono N."/>
            <person name="Arakawa K."/>
        </authorList>
    </citation>
    <scope>NUCLEOTIDE SEQUENCE [LARGE SCALE GENOMIC DNA]</scope>
</reference>
<protein>
    <submittedName>
        <fullName evidence="2">Uncharacterized protein</fullName>
    </submittedName>
</protein>
<organism evidence="2 3">
    <name type="scientific">Caerostris extrusa</name>
    <name type="common">Bark spider</name>
    <name type="synonym">Caerostris bankana</name>
    <dbReference type="NCBI Taxonomy" id="172846"/>
    <lineage>
        <taxon>Eukaryota</taxon>
        <taxon>Metazoa</taxon>
        <taxon>Ecdysozoa</taxon>
        <taxon>Arthropoda</taxon>
        <taxon>Chelicerata</taxon>
        <taxon>Arachnida</taxon>
        <taxon>Araneae</taxon>
        <taxon>Araneomorphae</taxon>
        <taxon>Entelegynae</taxon>
        <taxon>Araneoidea</taxon>
        <taxon>Araneidae</taxon>
        <taxon>Caerostris</taxon>
    </lineage>
</organism>
<feature type="region of interest" description="Disordered" evidence="1">
    <location>
        <begin position="55"/>
        <end position="77"/>
    </location>
</feature>
<gene>
    <name evidence="2" type="ORF">CEXT_241521</name>
</gene>
<evidence type="ECO:0000256" key="1">
    <source>
        <dbReference type="SAM" id="MobiDB-lite"/>
    </source>
</evidence>
<accession>A0AAV4TQS5</accession>
<dbReference type="Proteomes" id="UP001054945">
    <property type="component" value="Unassembled WGS sequence"/>
</dbReference>
<comment type="caution">
    <text evidence="2">The sequence shown here is derived from an EMBL/GenBank/DDBJ whole genome shotgun (WGS) entry which is preliminary data.</text>
</comment>
<sequence>MNVKKLERGMCVCERTRFSYSGGGSGWGRHIFIVRGRPKALLVQNVLIKLRDRRVDPRVGGPPFTEDALPSGKLGET</sequence>